<evidence type="ECO:0000256" key="2">
    <source>
        <dbReference type="ARBA" id="ARBA00022679"/>
    </source>
</evidence>
<dbReference type="PANTHER" id="PTHR43861:SF1">
    <property type="entry name" value="TRANS-ACONITATE 2-METHYLTRANSFERASE"/>
    <property type="match status" value="1"/>
</dbReference>
<dbReference type="OrthoDB" id="9811589at2"/>
<protein>
    <submittedName>
        <fullName evidence="4">Methyltransferase</fullName>
    </submittedName>
</protein>
<reference evidence="4 5" key="1">
    <citation type="submission" date="2016-08" db="EMBL/GenBank/DDBJ databases">
        <title>Whole genome sequence of Mesorhizobium sp. strain UASWS1009 isolated from industrial sewage.</title>
        <authorList>
            <person name="Crovadore J."/>
            <person name="Calmin G."/>
            <person name="Chablais R."/>
            <person name="Cochard B."/>
            <person name="Lefort F."/>
        </authorList>
    </citation>
    <scope>NUCLEOTIDE SEQUENCE [LARGE SCALE GENOMIC DNA]</scope>
    <source>
        <strain evidence="4 5">UASWS1009</strain>
    </source>
</reference>
<keyword evidence="2 4" id="KW-0808">Transferase</keyword>
<dbReference type="GO" id="GO:0008168">
    <property type="term" value="F:methyltransferase activity"/>
    <property type="evidence" value="ECO:0007669"/>
    <property type="project" value="UniProtKB-KW"/>
</dbReference>
<sequence>MTVDLLYHDPALVDFYDLMNTGDAELRRCMALAGEARSVLDLGCGTGQLAVALADGRAVVGVDPAAAMLDVARRRPGGDKVHWVEADARTVRLGRTFDLIVLTGHAFQVFLTQEDRLAVLRTIAAHLAPGGHFLFDTRNPKIEEWREWTPERSQETVQHPRFGTVKSWNDVRMDAVDVATYWTYYEIAATGQLLTAKSKIAFPSQEEVASAIETAGLAVETWFGDWQGGACTPTAREIIPFGRLR</sequence>
<evidence type="ECO:0000256" key="1">
    <source>
        <dbReference type="ARBA" id="ARBA00022603"/>
    </source>
</evidence>
<dbReference type="InterPro" id="IPR029063">
    <property type="entry name" value="SAM-dependent_MTases_sf"/>
</dbReference>
<name>A0A1C2DFI8_9HYPH</name>
<organism evidence="4 5">
    <name type="scientific">Mesorhizobium hungaricum</name>
    <dbReference type="NCBI Taxonomy" id="1566387"/>
    <lineage>
        <taxon>Bacteria</taxon>
        <taxon>Pseudomonadati</taxon>
        <taxon>Pseudomonadota</taxon>
        <taxon>Alphaproteobacteria</taxon>
        <taxon>Hyphomicrobiales</taxon>
        <taxon>Phyllobacteriaceae</taxon>
        <taxon>Mesorhizobium</taxon>
    </lineage>
</organism>
<comment type="caution">
    <text evidence="4">The sequence shown here is derived from an EMBL/GenBank/DDBJ whole genome shotgun (WGS) entry which is preliminary data.</text>
</comment>
<dbReference type="SUPFAM" id="SSF53335">
    <property type="entry name" value="S-adenosyl-L-methionine-dependent methyltransferases"/>
    <property type="match status" value="1"/>
</dbReference>
<dbReference type="CDD" id="cd02440">
    <property type="entry name" value="AdoMet_MTases"/>
    <property type="match status" value="1"/>
</dbReference>
<evidence type="ECO:0000313" key="4">
    <source>
        <dbReference type="EMBL" id="OCX13534.1"/>
    </source>
</evidence>
<gene>
    <name evidence="4" type="ORF">QV13_29145</name>
</gene>
<feature type="domain" description="Methyltransferase" evidence="3">
    <location>
        <begin position="39"/>
        <end position="131"/>
    </location>
</feature>
<dbReference type="AlphaFoldDB" id="A0A1C2DFI8"/>
<dbReference type="STRING" id="1566387.QV13_29145"/>
<dbReference type="Gene3D" id="3.40.50.150">
    <property type="entry name" value="Vaccinia Virus protein VP39"/>
    <property type="match status" value="1"/>
</dbReference>
<dbReference type="RefSeq" id="WP_024922774.1">
    <property type="nucleotide sequence ID" value="NZ_MDEO01000036.1"/>
</dbReference>
<dbReference type="GO" id="GO:0032259">
    <property type="term" value="P:methylation"/>
    <property type="evidence" value="ECO:0007669"/>
    <property type="project" value="UniProtKB-KW"/>
</dbReference>
<dbReference type="Pfam" id="PF13649">
    <property type="entry name" value="Methyltransf_25"/>
    <property type="match status" value="1"/>
</dbReference>
<dbReference type="Gene3D" id="2.20.130.10">
    <property type="entry name" value="CAC2371-like domains"/>
    <property type="match status" value="1"/>
</dbReference>
<keyword evidence="1 4" id="KW-0489">Methyltransferase</keyword>
<proteinExistence type="predicted"/>
<accession>A0A1C2DFI8</accession>
<dbReference type="PANTHER" id="PTHR43861">
    <property type="entry name" value="TRANS-ACONITATE 2-METHYLTRANSFERASE-RELATED"/>
    <property type="match status" value="1"/>
</dbReference>
<evidence type="ECO:0000313" key="5">
    <source>
        <dbReference type="Proteomes" id="UP000094412"/>
    </source>
</evidence>
<dbReference type="EMBL" id="MDEO01000036">
    <property type="protein sequence ID" value="OCX13534.1"/>
    <property type="molecule type" value="Genomic_DNA"/>
</dbReference>
<keyword evidence="5" id="KW-1185">Reference proteome</keyword>
<evidence type="ECO:0000259" key="3">
    <source>
        <dbReference type="Pfam" id="PF13649"/>
    </source>
</evidence>
<dbReference type="Proteomes" id="UP000094412">
    <property type="component" value="Unassembled WGS sequence"/>
</dbReference>
<dbReference type="InterPro" id="IPR041698">
    <property type="entry name" value="Methyltransf_25"/>
</dbReference>